<name>A0ABT5R883_9GAMM</name>
<organism evidence="1 2">
    <name type="scientific">Enterovibrio gelatinilyticus</name>
    <dbReference type="NCBI Taxonomy" id="2899819"/>
    <lineage>
        <taxon>Bacteria</taxon>
        <taxon>Pseudomonadati</taxon>
        <taxon>Pseudomonadota</taxon>
        <taxon>Gammaproteobacteria</taxon>
        <taxon>Vibrionales</taxon>
        <taxon>Vibrionaceae</taxon>
        <taxon>Enterovibrio</taxon>
    </lineage>
</organism>
<protein>
    <recommendedName>
        <fullName evidence="3">Lipoprotein</fullName>
    </recommendedName>
</protein>
<evidence type="ECO:0008006" key="3">
    <source>
        <dbReference type="Google" id="ProtNLM"/>
    </source>
</evidence>
<comment type="caution">
    <text evidence="1">The sequence shown here is derived from an EMBL/GenBank/DDBJ whole genome shotgun (WGS) entry which is preliminary data.</text>
</comment>
<evidence type="ECO:0000313" key="2">
    <source>
        <dbReference type="Proteomes" id="UP001149400"/>
    </source>
</evidence>
<evidence type="ECO:0000313" key="1">
    <source>
        <dbReference type="EMBL" id="MDD1795717.1"/>
    </source>
</evidence>
<dbReference type="Proteomes" id="UP001149400">
    <property type="component" value="Unassembled WGS sequence"/>
</dbReference>
<proteinExistence type="predicted"/>
<gene>
    <name evidence="1" type="ORF">LRP50_21585</name>
</gene>
<sequence>MKSIALTLSITSFLLISGCAIKSPEYVTVYQSRGVIQCESAGITAADSREQLSSKGVGVKTSQCGQLSGVSFISVCGAETSDVVIHSIEAKDIRLAEMMGYSLVDSTQETGDKQEFDIVPCE</sequence>
<accession>A0ABT5R883</accession>
<dbReference type="RefSeq" id="WP_274166499.1">
    <property type="nucleotide sequence ID" value="NZ_JAJUBC010000033.1"/>
</dbReference>
<dbReference type="PROSITE" id="PS51257">
    <property type="entry name" value="PROKAR_LIPOPROTEIN"/>
    <property type="match status" value="1"/>
</dbReference>
<reference evidence="1" key="1">
    <citation type="submission" date="2021-12" db="EMBL/GenBank/DDBJ databases">
        <title>Enterovibrio ZSDZ35 sp. nov. and Enterovibrio ZSDZ42 sp. nov., isolated from coastal seawater in Qingdao.</title>
        <authorList>
            <person name="Zhang P."/>
        </authorList>
    </citation>
    <scope>NUCLEOTIDE SEQUENCE</scope>
    <source>
        <strain evidence="1">ZSDZ42</strain>
    </source>
</reference>
<dbReference type="EMBL" id="JAJUBC010000033">
    <property type="protein sequence ID" value="MDD1795717.1"/>
    <property type="molecule type" value="Genomic_DNA"/>
</dbReference>
<keyword evidence="2" id="KW-1185">Reference proteome</keyword>